<evidence type="ECO:0000259" key="7">
    <source>
        <dbReference type="PROSITE" id="PS51231"/>
    </source>
</evidence>
<dbReference type="OrthoDB" id="1104827at2759"/>
<feature type="coiled-coil region" evidence="5">
    <location>
        <begin position="828"/>
        <end position="855"/>
    </location>
</feature>
<feature type="region of interest" description="Disordered" evidence="6">
    <location>
        <begin position="446"/>
        <end position="551"/>
    </location>
</feature>
<dbReference type="GO" id="GO:0005884">
    <property type="term" value="C:actin filament"/>
    <property type="evidence" value="ECO:0007669"/>
    <property type="project" value="TreeGrafter"/>
</dbReference>
<evidence type="ECO:0000256" key="3">
    <source>
        <dbReference type="ARBA" id="ARBA00022490"/>
    </source>
</evidence>
<dbReference type="Gene3D" id="6.10.30.30">
    <property type="match status" value="1"/>
</dbReference>
<dbReference type="PANTHER" id="PTHR45691:SF6">
    <property type="entry name" value="PROTEIN DIAPHANOUS"/>
    <property type="match status" value="1"/>
</dbReference>
<dbReference type="InterPro" id="IPR011989">
    <property type="entry name" value="ARM-like"/>
</dbReference>
<dbReference type="InterPro" id="IPR015425">
    <property type="entry name" value="FH2_Formin"/>
</dbReference>
<sequence>MYAIKTMGEYVFSPFSLDTWFGRPKKGGSQIDRGYDTVPRGAEPRAEDDEPSATAEYTSKIDALDDAQLHRRFEEMLADMNLNEEKKEPLRKYPRDQKKKMLVAYKFVNTQSFVLIAAVAKQCLDSRYDRVQYECIRCLSAILNNTVGIRTMFECREALPVLARSLDARKPHCALEAAKVLAAICLIPNGHEKVLEAITMAGESSRKPRLLPIIEGLETKTPESLKTGCMQLMNAIITEPEELEFRLHLRSEFMRTGLYDWIDELRTGAEGARQIQMNVFDTHAAADQDEFLAKFDDVRVDFNDVNECFELVKNLVMDTPAEPYLLSILQHLLYIRDDELIRPAYYKLVEECITQIVLHKNGYDPDFRATQRFNIDVQPLIDGLIEKSRAEEERRVEELKSKLEAAIAARQEAEARAAHLEERLKAAPNTGPGGVTHNNIAAIAKVISSPGGPPPPPPPPMPGGPCAPPPPPMPMSVTSGAPPPPPMPSAGGGPPPPPPPPMPGGPRGPPPPPMPGMGGPPPPPPMMGGPRPPPPPGGFMPRMPVPDVLPHGLKPKKKWEVEGPLKRANWKTIVPQKMSEKAFWVKVQEDKLASPDILTGLALKFSSKPVAKKSEDAVDKVHTLKKVKDLKVLDSKAAQNLSILLGGSLKHMSYEHIRTCILRCDTTVLTANVLDLLIQYLPPADQLKKLAELKVNSEELTEAEQFAATVADIKRLVPRLRSLAFREHYPEIISEVKPDIVSGTAACEEVKSSEKFAKILELLLLLGNYMNSGSNNAGAYGFEISFLTKLTATKDLENKQTLLHYLVETIENKFPEVLTFAEEMPHIDRAARVSMENLQKALKKMENDIKALEMDLNNSRVPQCPDDLFNDSMSLFATESREQCDLLHSMFKKMEALYTELAEYYVFDPQKYTLEEFFSDIKTFKDSFVAAHTEVAAAREAAARAARARSARAAAERERRDRTHRYQQLLDIHHAQDGVMDRYTHRYQQLLDIHHAQDGVMDRYTHRYQQLLDIHHAQDGVMDRYTHRYQQLLDIHHAQDGVMDRYTHRYQQLLDIHHAQDGVMDRYTHRYQQLLDIHHAQDGVMDRYTHRYQQLLDIHHAQDGVMDRYTHRYQQLLDIHHAQDGVMDRYTHRYQQLLDIHHAQDGVMDRYTHRYQQLLDIHHAQDGVMDRYTHRYQQLLDIHHAQDGVMDRYTHRYQQLLDIHHAQDGVMDRYTHRYQQLLDIHHAQDGVMDRYTHRYQQLLDIHHAQDGVMDRYTHRYQQLLDIHHAQDGVMDRYTHRYQQLLDIHHAQDGVMDRYTHRYQQLLDIHHAQDGVMDRYTHRYQQLLDIHHAQDGVMDRYTHRYQQLLDIHHAQDGVMDSLMEALQSGSAFSRERPRKKANPRVAGAERRAQLSRSRSRSGLTGAMTTRELTNELLSNA</sequence>
<dbReference type="InterPro" id="IPR010473">
    <property type="entry name" value="GTPase-bd"/>
</dbReference>
<evidence type="ECO:0000313" key="11">
    <source>
        <dbReference type="RefSeq" id="XP_022824018.1"/>
    </source>
</evidence>
<dbReference type="InterPro" id="IPR016024">
    <property type="entry name" value="ARM-type_fold"/>
</dbReference>
<dbReference type="Proteomes" id="UP000301870">
    <property type="component" value="Chromosome 19"/>
</dbReference>
<dbReference type="Gene3D" id="1.20.58.630">
    <property type="match status" value="1"/>
</dbReference>
<feature type="domain" description="FH2" evidence="9">
    <location>
        <begin position="555"/>
        <end position="954"/>
    </location>
</feature>
<dbReference type="Gene3D" id="1.10.20.40">
    <property type="entry name" value="Formin, diaphanous GTPase-binding domain"/>
    <property type="match status" value="1"/>
</dbReference>
<dbReference type="InterPro" id="IPR014767">
    <property type="entry name" value="DAD_dom"/>
</dbReference>
<evidence type="ECO:0000259" key="9">
    <source>
        <dbReference type="PROSITE" id="PS51444"/>
    </source>
</evidence>
<dbReference type="GO" id="GO:0003779">
    <property type="term" value="F:actin binding"/>
    <property type="evidence" value="ECO:0007669"/>
    <property type="project" value="InterPro"/>
</dbReference>
<feature type="domain" description="GBD/FH3" evidence="8">
    <location>
        <begin position="23"/>
        <end position="364"/>
    </location>
</feature>
<feature type="coiled-coil region" evidence="5">
    <location>
        <begin position="389"/>
        <end position="430"/>
    </location>
</feature>
<feature type="region of interest" description="Disordered" evidence="6">
    <location>
        <begin position="1368"/>
        <end position="1419"/>
    </location>
</feature>
<dbReference type="SUPFAM" id="SSF48371">
    <property type="entry name" value="ARM repeat"/>
    <property type="match status" value="1"/>
</dbReference>
<dbReference type="GO" id="GO:0031267">
    <property type="term" value="F:small GTPase binding"/>
    <property type="evidence" value="ECO:0007669"/>
    <property type="project" value="InterPro"/>
</dbReference>
<dbReference type="PROSITE" id="PS51232">
    <property type="entry name" value="GBD_FH3"/>
    <property type="match status" value="1"/>
</dbReference>
<dbReference type="InterPro" id="IPR010465">
    <property type="entry name" value="Drf_DAD"/>
</dbReference>
<keyword evidence="10" id="KW-1185">Reference proteome</keyword>
<dbReference type="RefSeq" id="XP_022824018.1">
    <property type="nucleotide sequence ID" value="XM_022968250.1"/>
</dbReference>
<dbReference type="InterPro" id="IPR014768">
    <property type="entry name" value="GBD/FH3_dom"/>
</dbReference>
<dbReference type="InterPro" id="IPR042201">
    <property type="entry name" value="FH2_Formin_sf"/>
</dbReference>
<feature type="domain" description="DAD" evidence="7">
    <location>
        <begin position="1351"/>
        <end position="1380"/>
    </location>
</feature>
<dbReference type="Pfam" id="PF06345">
    <property type="entry name" value="Drf_DAD"/>
    <property type="match status" value="1"/>
</dbReference>
<accession>A0A9J7E6L0</accession>
<feature type="compositionally biased region" description="Polar residues" evidence="6">
    <location>
        <begin position="1405"/>
        <end position="1419"/>
    </location>
</feature>
<dbReference type="SMART" id="SM01140">
    <property type="entry name" value="Drf_GBD"/>
    <property type="match status" value="1"/>
</dbReference>
<dbReference type="Gene3D" id="1.20.58.2220">
    <property type="entry name" value="Formin, FH2 domain"/>
    <property type="match status" value="1"/>
</dbReference>
<dbReference type="SUPFAM" id="SSF101447">
    <property type="entry name" value="Formin homology 2 domain (FH2 domain)"/>
    <property type="match status" value="1"/>
</dbReference>
<dbReference type="Gene3D" id="1.25.10.10">
    <property type="entry name" value="Leucine-rich Repeat Variant"/>
    <property type="match status" value="1"/>
</dbReference>
<dbReference type="Pfam" id="PF06371">
    <property type="entry name" value="Drf_GBD"/>
    <property type="match status" value="1"/>
</dbReference>
<keyword evidence="3" id="KW-0963">Cytoplasm</keyword>
<dbReference type="PROSITE" id="PS51231">
    <property type="entry name" value="DAD"/>
    <property type="match status" value="1"/>
</dbReference>
<dbReference type="CTD" id="35340"/>
<dbReference type="PANTHER" id="PTHR45691">
    <property type="entry name" value="PROTEIN DIAPHANOUS"/>
    <property type="match status" value="1"/>
</dbReference>
<dbReference type="InterPro" id="IPR051412">
    <property type="entry name" value="Formin_Homology_Diaphanous_sf"/>
</dbReference>
<comment type="subcellular location">
    <subcellularLocation>
        <location evidence="1">Cytoplasm</location>
    </subcellularLocation>
</comment>
<evidence type="ECO:0000313" key="10">
    <source>
        <dbReference type="Proteomes" id="UP000301870"/>
    </source>
</evidence>
<gene>
    <name evidence="11" type="primary">LOC111354715</name>
</gene>
<evidence type="ECO:0000259" key="8">
    <source>
        <dbReference type="PROSITE" id="PS51232"/>
    </source>
</evidence>
<name>A0A9J7E6L0_SPOLT</name>
<dbReference type="SMART" id="SM01139">
    <property type="entry name" value="Drf_FH3"/>
    <property type="match status" value="1"/>
</dbReference>
<proteinExistence type="inferred from homology"/>
<dbReference type="InterPro" id="IPR044933">
    <property type="entry name" value="DIA_GBD_sf"/>
</dbReference>
<keyword evidence="4 5" id="KW-0175">Coiled coil</keyword>
<dbReference type="SMART" id="SM00498">
    <property type="entry name" value="FH2"/>
    <property type="match status" value="1"/>
</dbReference>
<dbReference type="Pfam" id="PF06367">
    <property type="entry name" value="Drf_FH3"/>
    <property type="match status" value="1"/>
</dbReference>
<evidence type="ECO:0000256" key="4">
    <source>
        <dbReference type="ARBA" id="ARBA00023054"/>
    </source>
</evidence>
<evidence type="ECO:0000256" key="1">
    <source>
        <dbReference type="ARBA" id="ARBA00004496"/>
    </source>
</evidence>
<dbReference type="PROSITE" id="PS51444">
    <property type="entry name" value="FH2"/>
    <property type="match status" value="1"/>
</dbReference>
<reference evidence="11" key="1">
    <citation type="submission" date="2025-08" db="UniProtKB">
        <authorList>
            <consortium name="RefSeq"/>
        </authorList>
    </citation>
    <scope>IDENTIFICATION</scope>
    <source>
        <strain evidence="11">Ishihara</strain>
        <tissue evidence="11">Whole body</tissue>
    </source>
</reference>
<dbReference type="GeneID" id="111354715"/>
<dbReference type="Pfam" id="PF02181">
    <property type="entry name" value="FH2"/>
    <property type="match status" value="1"/>
</dbReference>
<dbReference type="InterPro" id="IPR010472">
    <property type="entry name" value="FH3_dom"/>
</dbReference>
<evidence type="ECO:0000256" key="5">
    <source>
        <dbReference type="SAM" id="Coils"/>
    </source>
</evidence>
<comment type="similarity">
    <text evidence="2">Belongs to the formin homology family. Diaphanous subfamily.</text>
</comment>
<feature type="compositionally biased region" description="Pro residues" evidence="6">
    <location>
        <begin position="451"/>
        <end position="474"/>
    </location>
</feature>
<dbReference type="GO" id="GO:0005737">
    <property type="term" value="C:cytoplasm"/>
    <property type="evidence" value="ECO:0007669"/>
    <property type="project" value="UniProtKB-SubCell"/>
</dbReference>
<dbReference type="KEGG" id="sliu:111354715"/>
<dbReference type="GO" id="GO:0030041">
    <property type="term" value="P:actin filament polymerization"/>
    <property type="evidence" value="ECO:0007669"/>
    <property type="project" value="TreeGrafter"/>
</dbReference>
<organism evidence="10 11">
    <name type="scientific">Spodoptera litura</name>
    <name type="common">Asian cotton leafworm</name>
    <dbReference type="NCBI Taxonomy" id="69820"/>
    <lineage>
        <taxon>Eukaryota</taxon>
        <taxon>Metazoa</taxon>
        <taxon>Ecdysozoa</taxon>
        <taxon>Arthropoda</taxon>
        <taxon>Hexapoda</taxon>
        <taxon>Insecta</taxon>
        <taxon>Pterygota</taxon>
        <taxon>Neoptera</taxon>
        <taxon>Endopterygota</taxon>
        <taxon>Lepidoptera</taxon>
        <taxon>Glossata</taxon>
        <taxon>Ditrysia</taxon>
        <taxon>Noctuoidea</taxon>
        <taxon>Noctuidae</taxon>
        <taxon>Amphipyrinae</taxon>
        <taxon>Spodoptera</taxon>
    </lineage>
</organism>
<protein>
    <submittedName>
        <fullName evidence="11">Protein diaphanous-like</fullName>
    </submittedName>
</protein>
<evidence type="ECO:0000256" key="2">
    <source>
        <dbReference type="ARBA" id="ARBA00008214"/>
    </source>
</evidence>
<feature type="region of interest" description="Disordered" evidence="6">
    <location>
        <begin position="28"/>
        <end position="55"/>
    </location>
</feature>
<evidence type="ECO:0000256" key="6">
    <source>
        <dbReference type="SAM" id="MobiDB-lite"/>
    </source>
</evidence>
<dbReference type="Gene3D" id="1.10.238.150">
    <property type="entry name" value="Formin, FH3 diaphanous domain"/>
    <property type="match status" value="1"/>
</dbReference>
<feature type="compositionally biased region" description="Pro residues" evidence="6">
    <location>
        <begin position="481"/>
        <end position="538"/>
    </location>
</feature>